<evidence type="ECO:0000256" key="5">
    <source>
        <dbReference type="ARBA" id="ARBA00022840"/>
    </source>
</evidence>
<dbReference type="GO" id="GO:0005524">
    <property type="term" value="F:ATP binding"/>
    <property type="evidence" value="ECO:0007669"/>
    <property type="project" value="UniProtKB-KW"/>
</dbReference>
<evidence type="ECO:0000313" key="8">
    <source>
        <dbReference type="EMBL" id="KXN65842.1"/>
    </source>
</evidence>
<sequence length="448" mass="51346">MKGKKKIGIAVSGGVDSMALAYLLAKANGTENLKAYIVNHNLREGSTKEAEITKKRLTEWGLNSEILTVSWDKPVYPNHPKNPSTNNYFPTSAKMETAARSERYLVLGTAMTNDHIDTVILGHHANDLQETTLFRISRHSGVVGLAGIHTLSSFPVILHKSWTNYNLIRPLLDIPKTRLIDTCKEYGIKWEEDPSNTITTGLIQRNVIREILNSVNQSDCPEVNIMKRTNEAIEKYVTFNPKYGLCQIDYKNAPWKQSFHFAARVLSKLNQWVRCGNNSPRLNTIRNAVEYFMDPTTIKSNKSNQHLVQLAGTILIFTPKKERLILIREPLTQTCRAKNTFLVPLPVAGKPSSFEAFFDDRYFISVKIQKHYLLDPKLLMWCKMTYPMLTNLSDIEHSVKLRSFDHDLHSDRLIRLLRIYKLKLSDPKTTSTIKQFYRTNRESLELIP</sequence>
<dbReference type="Pfam" id="PF01171">
    <property type="entry name" value="ATP_bind_3"/>
    <property type="match status" value="1"/>
</dbReference>
<organism evidence="8 9">
    <name type="scientific">Conidiobolus coronatus (strain ATCC 28846 / CBS 209.66 / NRRL 28638)</name>
    <name type="common">Delacroixia coronata</name>
    <dbReference type="NCBI Taxonomy" id="796925"/>
    <lineage>
        <taxon>Eukaryota</taxon>
        <taxon>Fungi</taxon>
        <taxon>Fungi incertae sedis</taxon>
        <taxon>Zoopagomycota</taxon>
        <taxon>Entomophthoromycotina</taxon>
        <taxon>Entomophthoromycetes</taxon>
        <taxon>Entomophthorales</taxon>
        <taxon>Ancylistaceae</taxon>
        <taxon>Conidiobolus</taxon>
    </lineage>
</organism>
<protein>
    <recommendedName>
        <fullName evidence="1">tRNA(Ile)-lysidine synthetase</fullName>
        <ecNumber evidence="1">6.3.4.19</ecNumber>
    </recommendedName>
</protein>
<dbReference type="InterPro" id="IPR012795">
    <property type="entry name" value="tRNA_Ile_lys_synt_N"/>
</dbReference>
<dbReference type="PANTHER" id="PTHR43033">
    <property type="entry name" value="TRNA(ILE)-LYSIDINE SYNTHASE-RELATED"/>
    <property type="match status" value="1"/>
</dbReference>
<accession>A0A137NSZ8</accession>
<dbReference type="Proteomes" id="UP000070444">
    <property type="component" value="Unassembled WGS sequence"/>
</dbReference>
<evidence type="ECO:0000256" key="6">
    <source>
        <dbReference type="ARBA" id="ARBA00048539"/>
    </source>
</evidence>
<dbReference type="STRING" id="796925.A0A137NSZ8"/>
<proteinExistence type="inferred from homology"/>
<dbReference type="InterPro" id="IPR011063">
    <property type="entry name" value="TilS/TtcA_N"/>
</dbReference>
<keyword evidence="2" id="KW-0436">Ligase</keyword>
<gene>
    <name evidence="8" type="ORF">CONCODRAFT_74073</name>
</gene>
<keyword evidence="4" id="KW-0547">Nucleotide-binding</keyword>
<dbReference type="EMBL" id="KQ964808">
    <property type="protein sequence ID" value="KXN65842.1"/>
    <property type="molecule type" value="Genomic_DNA"/>
</dbReference>
<dbReference type="InterPro" id="IPR012094">
    <property type="entry name" value="tRNA_Ile_lys_synt"/>
</dbReference>
<evidence type="ECO:0000256" key="1">
    <source>
        <dbReference type="ARBA" id="ARBA00013267"/>
    </source>
</evidence>
<dbReference type="AlphaFoldDB" id="A0A137NSZ8"/>
<dbReference type="Gene3D" id="3.40.50.620">
    <property type="entry name" value="HUPs"/>
    <property type="match status" value="1"/>
</dbReference>
<evidence type="ECO:0000313" key="9">
    <source>
        <dbReference type="Proteomes" id="UP000070444"/>
    </source>
</evidence>
<keyword evidence="5" id="KW-0067">ATP-binding</keyword>
<dbReference type="GO" id="GO:0032267">
    <property type="term" value="F:tRNA(Ile)-lysidine synthase activity"/>
    <property type="evidence" value="ECO:0007669"/>
    <property type="project" value="UniProtKB-EC"/>
</dbReference>
<evidence type="ECO:0000256" key="3">
    <source>
        <dbReference type="ARBA" id="ARBA00022694"/>
    </source>
</evidence>
<dbReference type="NCBIfam" id="TIGR02432">
    <property type="entry name" value="lysidine_TilS_N"/>
    <property type="match status" value="1"/>
</dbReference>
<dbReference type="EC" id="6.3.4.19" evidence="1"/>
<evidence type="ECO:0000256" key="4">
    <source>
        <dbReference type="ARBA" id="ARBA00022741"/>
    </source>
</evidence>
<reference evidence="8 9" key="1">
    <citation type="journal article" date="2015" name="Genome Biol. Evol.">
        <title>Phylogenomic analyses indicate that early fungi evolved digesting cell walls of algal ancestors of land plants.</title>
        <authorList>
            <person name="Chang Y."/>
            <person name="Wang S."/>
            <person name="Sekimoto S."/>
            <person name="Aerts A.L."/>
            <person name="Choi C."/>
            <person name="Clum A."/>
            <person name="LaButti K.M."/>
            <person name="Lindquist E.A."/>
            <person name="Yee Ngan C."/>
            <person name="Ohm R.A."/>
            <person name="Salamov A.A."/>
            <person name="Grigoriev I.V."/>
            <person name="Spatafora J.W."/>
            <person name="Berbee M.L."/>
        </authorList>
    </citation>
    <scope>NUCLEOTIDE SEQUENCE [LARGE SCALE GENOMIC DNA]</scope>
    <source>
        <strain evidence="8 9">NRRL 28638</strain>
    </source>
</reference>
<keyword evidence="3" id="KW-0819">tRNA processing</keyword>
<evidence type="ECO:0000256" key="2">
    <source>
        <dbReference type="ARBA" id="ARBA00022598"/>
    </source>
</evidence>
<name>A0A137NSZ8_CONC2</name>
<dbReference type="CDD" id="cd01992">
    <property type="entry name" value="TilS_N"/>
    <property type="match status" value="1"/>
</dbReference>
<dbReference type="PANTHER" id="PTHR43033:SF1">
    <property type="entry name" value="TRNA(ILE)-LYSIDINE SYNTHASE-RELATED"/>
    <property type="match status" value="1"/>
</dbReference>
<dbReference type="GO" id="GO:0008033">
    <property type="term" value="P:tRNA processing"/>
    <property type="evidence" value="ECO:0007669"/>
    <property type="project" value="UniProtKB-KW"/>
</dbReference>
<dbReference type="HAMAP" id="MF_01161">
    <property type="entry name" value="tRNA_Ile_lys_synt"/>
    <property type="match status" value="1"/>
</dbReference>
<dbReference type="InterPro" id="IPR014729">
    <property type="entry name" value="Rossmann-like_a/b/a_fold"/>
</dbReference>
<comment type="catalytic activity">
    <reaction evidence="6">
        <text>cytidine(34) in tRNA(Ile2) + L-lysine + ATP = lysidine(34) in tRNA(Ile2) + AMP + diphosphate + H(+)</text>
        <dbReference type="Rhea" id="RHEA:43744"/>
        <dbReference type="Rhea" id="RHEA-COMP:10625"/>
        <dbReference type="Rhea" id="RHEA-COMP:10670"/>
        <dbReference type="ChEBI" id="CHEBI:15378"/>
        <dbReference type="ChEBI" id="CHEBI:30616"/>
        <dbReference type="ChEBI" id="CHEBI:32551"/>
        <dbReference type="ChEBI" id="CHEBI:33019"/>
        <dbReference type="ChEBI" id="CHEBI:82748"/>
        <dbReference type="ChEBI" id="CHEBI:83665"/>
        <dbReference type="ChEBI" id="CHEBI:456215"/>
        <dbReference type="EC" id="6.3.4.19"/>
    </reaction>
</comment>
<dbReference type="SUPFAM" id="SSF52402">
    <property type="entry name" value="Adenine nucleotide alpha hydrolases-like"/>
    <property type="match status" value="1"/>
</dbReference>
<keyword evidence="9" id="KW-1185">Reference proteome</keyword>
<feature type="domain" description="tRNA(Ile)-lysidine/2-thiocytidine synthase N-terminal" evidence="7">
    <location>
        <begin position="7"/>
        <end position="210"/>
    </location>
</feature>
<dbReference type="OrthoDB" id="434144at2759"/>
<evidence type="ECO:0000259" key="7">
    <source>
        <dbReference type="Pfam" id="PF01171"/>
    </source>
</evidence>